<dbReference type="EMBL" id="JAABLP010000018">
    <property type="protein sequence ID" value="NBN66087.1"/>
    <property type="molecule type" value="Genomic_DNA"/>
</dbReference>
<dbReference type="RefSeq" id="WP_161678236.1">
    <property type="nucleotide sequence ID" value="NZ_JAABLP010000018.1"/>
</dbReference>
<accession>A0ABW9ZME0</accession>
<feature type="non-terminal residue" evidence="1">
    <location>
        <position position="372"/>
    </location>
</feature>
<name>A0ABW9ZME0_9HYPH</name>
<gene>
    <name evidence="1" type="ORF">GWI71_20590</name>
</gene>
<organism evidence="1 2">
    <name type="scientific">Pannonibacter tanglangensis</name>
    <dbReference type="NCBI Taxonomy" id="2750084"/>
    <lineage>
        <taxon>Bacteria</taxon>
        <taxon>Pseudomonadati</taxon>
        <taxon>Pseudomonadota</taxon>
        <taxon>Alphaproteobacteria</taxon>
        <taxon>Hyphomicrobiales</taxon>
        <taxon>Stappiaceae</taxon>
        <taxon>Pannonibacter</taxon>
    </lineage>
</organism>
<dbReference type="Proteomes" id="UP000541347">
    <property type="component" value="Unassembled WGS sequence"/>
</dbReference>
<feature type="non-terminal residue" evidence="1">
    <location>
        <position position="1"/>
    </location>
</feature>
<proteinExistence type="predicted"/>
<sequence length="372" mass="37794">SARLAEDSAGVSREFGNGVMAITDRGYDSREGWTNLIPNPLGNGAVVGIVGSGGALPTGWAGSSVAGTGLTTQIVGVSAVNGLPVIRFRVSGTSNGVFYELNVQPLGSSAPAILPNTAYNASIYADVVSGTFPTNGGVELTQRRADQTSAVAVAVAGGATLNATPVLTRFNGNFTSAADAAFGRIRVAMNPANGQAVDVTFDLAAPQITQTAYLMPFGVGTIAPDALFIPASAAGLAVNPSVTGLTMVWRGIDYQSAAPFVHFVDIRADGNNRFTLFRRLSDGGVGSTVGSNGPTSGPGLGTLAQLPRGAEFTMVATWRPDGAVWVKAGSVSPGRITRPMMVGTPSGVGIACNGVNGQDRNNSQTRMAAFGA</sequence>
<evidence type="ECO:0000313" key="1">
    <source>
        <dbReference type="EMBL" id="NBN66087.1"/>
    </source>
</evidence>
<evidence type="ECO:0000313" key="2">
    <source>
        <dbReference type="Proteomes" id="UP000541347"/>
    </source>
</evidence>
<reference evidence="1 2" key="1">
    <citation type="submission" date="2020-01" db="EMBL/GenBank/DDBJ databases">
        <authorList>
            <person name="Peng S.Y."/>
            <person name="Li J."/>
            <person name="Wang M."/>
            <person name="Wang L."/>
            <person name="Wang C.Q."/>
            <person name="Wang J.R."/>
        </authorList>
    </citation>
    <scope>NUCLEOTIDE SEQUENCE [LARGE SCALE GENOMIC DNA]</scope>
    <source>
        <strain evidence="1 2">XCT-34</strain>
    </source>
</reference>
<comment type="caution">
    <text evidence="1">The sequence shown here is derived from an EMBL/GenBank/DDBJ whole genome shotgun (WGS) entry which is preliminary data.</text>
</comment>
<protein>
    <submittedName>
        <fullName evidence="1">Uncharacterized protein</fullName>
    </submittedName>
</protein>
<keyword evidence="2" id="KW-1185">Reference proteome</keyword>